<comment type="similarity">
    <text evidence="2">Belongs to the CYRI family.</text>
</comment>
<organism evidence="6 7">
    <name type="scientific">Tritrichomonas musculus</name>
    <dbReference type="NCBI Taxonomy" id="1915356"/>
    <lineage>
        <taxon>Eukaryota</taxon>
        <taxon>Metamonada</taxon>
        <taxon>Parabasalia</taxon>
        <taxon>Tritrichomonadida</taxon>
        <taxon>Tritrichomonadidae</taxon>
        <taxon>Tritrichomonas</taxon>
    </lineage>
</organism>
<dbReference type="InterPro" id="IPR009828">
    <property type="entry name" value="CYRIA/CYRIB_Rac1-bd"/>
</dbReference>
<reference evidence="6 7" key="1">
    <citation type="submission" date="2024-04" db="EMBL/GenBank/DDBJ databases">
        <title>Tritrichomonas musculus Genome.</title>
        <authorList>
            <person name="Alves-Ferreira E."/>
            <person name="Grigg M."/>
            <person name="Lorenzi H."/>
            <person name="Galac M."/>
        </authorList>
    </citation>
    <scope>NUCLEOTIDE SEQUENCE [LARGE SCALE GENOMIC DNA]</scope>
    <source>
        <strain evidence="6 7">EAF2021</strain>
    </source>
</reference>
<evidence type="ECO:0000313" key="7">
    <source>
        <dbReference type="Proteomes" id="UP001470230"/>
    </source>
</evidence>
<evidence type="ECO:0000256" key="3">
    <source>
        <dbReference type="ARBA" id="ARBA00023136"/>
    </source>
</evidence>
<proteinExistence type="inferred from homology"/>
<sequence>MGGRSSAVKRSLPEIYNNIENAQPRDGPEREIYDEFRQTVVDPSASIFSRFSNYHDGQILAAQALSNPSPESKNAAWEAIFPNVTLQMEVFAFAKSVTEHFLTMTRAVLELTSQSKADLFMTSPAILKCFVDCFDIILKFDEIKLTLPKLLNDLAFFRRNASSYNEDSSLDEMIDRSNQSTIFWAASTPMLNDAISSLQAVYRTPPDQKKLFQLLGNVVNLCTTIGSKHKGAEEPLILCLRCIVGATLIVDNIAPNGAFTKKSYFDVRSAMKLLVTHTPKQTSLINAIIYSSKHLQDKQSDPKVQQLFH</sequence>
<keyword evidence="4" id="KW-0449">Lipoprotein</keyword>
<evidence type="ECO:0000313" key="6">
    <source>
        <dbReference type="EMBL" id="KAK8900066.1"/>
    </source>
</evidence>
<dbReference type="PANTHER" id="PTHR12422">
    <property type="entry name" value="GH09096P"/>
    <property type="match status" value="1"/>
</dbReference>
<dbReference type="EMBL" id="JAPFFF010000001">
    <property type="protein sequence ID" value="KAK8900066.1"/>
    <property type="molecule type" value="Genomic_DNA"/>
</dbReference>
<evidence type="ECO:0000256" key="1">
    <source>
        <dbReference type="ARBA" id="ARBA00004635"/>
    </source>
</evidence>
<comment type="subcellular location">
    <subcellularLocation>
        <location evidence="1">Membrane</location>
        <topology evidence="1">Lipid-anchor</topology>
    </subcellularLocation>
</comment>
<evidence type="ECO:0000256" key="4">
    <source>
        <dbReference type="ARBA" id="ARBA00023288"/>
    </source>
</evidence>
<name>A0ABR2LAP7_9EUKA</name>
<feature type="domain" description="CYRIA/CYRIB Rac1 binding" evidence="5">
    <location>
        <begin position="15"/>
        <end position="304"/>
    </location>
</feature>
<dbReference type="Pfam" id="PF07159">
    <property type="entry name" value="CYRIA-B_Rac1-bd"/>
    <property type="match status" value="1"/>
</dbReference>
<dbReference type="InterPro" id="IPR039789">
    <property type="entry name" value="CYRI"/>
</dbReference>
<evidence type="ECO:0000259" key="5">
    <source>
        <dbReference type="Pfam" id="PF07159"/>
    </source>
</evidence>
<keyword evidence="3" id="KW-0472">Membrane</keyword>
<accession>A0ABR2LAP7</accession>
<dbReference type="Proteomes" id="UP001470230">
    <property type="component" value="Unassembled WGS sequence"/>
</dbReference>
<keyword evidence="7" id="KW-1185">Reference proteome</keyword>
<gene>
    <name evidence="6" type="ORF">M9Y10_002389</name>
</gene>
<evidence type="ECO:0000256" key="2">
    <source>
        <dbReference type="ARBA" id="ARBA00005778"/>
    </source>
</evidence>
<comment type="caution">
    <text evidence="6">The sequence shown here is derived from an EMBL/GenBank/DDBJ whole genome shotgun (WGS) entry which is preliminary data.</text>
</comment>
<protein>
    <submittedName>
        <fullName evidence="6">Protein fam49b</fullName>
    </submittedName>
</protein>